<dbReference type="Pfam" id="PF03323">
    <property type="entry name" value="GerA"/>
    <property type="match status" value="1"/>
</dbReference>
<dbReference type="STRING" id="1884381.SAMN05518846_101368"/>
<evidence type="ECO:0000256" key="2">
    <source>
        <dbReference type="ARBA" id="ARBA00023136"/>
    </source>
</evidence>
<comment type="similarity">
    <text evidence="1">Belongs to the GerABKA family.</text>
</comment>
<dbReference type="AlphaFoldDB" id="A0A1I3LM35"/>
<keyword evidence="2 3" id="KW-0472">Membrane</keyword>
<dbReference type="Proteomes" id="UP000198915">
    <property type="component" value="Unassembled WGS sequence"/>
</dbReference>
<dbReference type="GO" id="GO:0009847">
    <property type="term" value="P:spore germination"/>
    <property type="evidence" value="ECO:0007669"/>
    <property type="project" value="InterPro"/>
</dbReference>
<accession>A0A1I3LM35</accession>
<evidence type="ECO:0000313" key="4">
    <source>
        <dbReference type="EMBL" id="SFI85814.1"/>
    </source>
</evidence>
<feature type="transmembrane region" description="Helical" evidence="3">
    <location>
        <begin position="317"/>
        <end position="335"/>
    </location>
</feature>
<dbReference type="InterPro" id="IPR004995">
    <property type="entry name" value="Spore_Ger"/>
</dbReference>
<feature type="transmembrane region" description="Helical" evidence="3">
    <location>
        <begin position="275"/>
        <end position="297"/>
    </location>
</feature>
<dbReference type="EMBL" id="FORT01000001">
    <property type="protein sequence ID" value="SFI85814.1"/>
    <property type="molecule type" value="Genomic_DNA"/>
</dbReference>
<dbReference type="InterPro" id="IPR050768">
    <property type="entry name" value="UPF0353/GerABKA_families"/>
</dbReference>
<evidence type="ECO:0000313" key="5">
    <source>
        <dbReference type="Proteomes" id="UP000198915"/>
    </source>
</evidence>
<feature type="transmembrane region" description="Helical" evidence="3">
    <location>
        <begin position="356"/>
        <end position="385"/>
    </location>
</feature>
<evidence type="ECO:0000256" key="1">
    <source>
        <dbReference type="ARBA" id="ARBA00005278"/>
    </source>
</evidence>
<keyword evidence="3" id="KW-0812">Transmembrane</keyword>
<proteinExistence type="inferred from homology"/>
<dbReference type="PANTHER" id="PTHR22550">
    <property type="entry name" value="SPORE GERMINATION PROTEIN"/>
    <property type="match status" value="1"/>
</dbReference>
<dbReference type="GO" id="GO:0016020">
    <property type="term" value="C:membrane"/>
    <property type="evidence" value="ECO:0007669"/>
    <property type="project" value="InterPro"/>
</dbReference>
<organism evidence="4 5">
    <name type="scientific">Brevibacillus centrosporus</name>
    <dbReference type="NCBI Taxonomy" id="54910"/>
    <lineage>
        <taxon>Bacteria</taxon>
        <taxon>Bacillati</taxon>
        <taxon>Bacillota</taxon>
        <taxon>Bacilli</taxon>
        <taxon>Bacillales</taxon>
        <taxon>Paenibacillaceae</taxon>
        <taxon>Brevibacillus</taxon>
    </lineage>
</organism>
<dbReference type="RefSeq" id="WP_092266247.1">
    <property type="nucleotide sequence ID" value="NZ_BJOE01000015.1"/>
</dbReference>
<reference evidence="5" key="1">
    <citation type="submission" date="2016-10" db="EMBL/GenBank/DDBJ databases">
        <authorList>
            <person name="Varghese N."/>
            <person name="Submissions S."/>
        </authorList>
    </citation>
    <scope>NUCLEOTIDE SEQUENCE [LARGE SCALE GENOMIC DNA]</scope>
    <source>
        <strain evidence="5">OK042</strain>
    </source>
</reference>
<protein>
    <submittedName>
        <fullName evidence="4">Spore germination protein KA</fullName>
    </submittedName>
</protein>
<name>A0A1I3LM35_9BACL</name>
<gene>
    <name evidence="4" type="ORF">SAMN05518846_101368</name>
</gene>
<evidence type="ECO:0000256" key="3">
    <source>
        <dbReference type="SAM" id="Phobius"/>
    </source>
</evidence>
<keyword evidence="3" id="KW-1133">Transmembrane helix</keyword>
<dbReference type="PIRSF" id="PIRSF005690">
    <property type="entry name" value="GerBA"/>
    <property type="match status" value="1"/>
</dbReference>
<feature type="transmembrane region" description="Helical" evidence="3">
    <location>
        <begin position="397"/>
        <end position="423"/>
    </location>
</feature>
<sequence>MLDAVLQKLSLSMDVAVYPVVSSPYKISLVYVSSIVDKNQLLQFVIRPLTEHMPCVTDDPAESFRWCNEYLPAAEKQQASSVQACVEGILAGKCLIAIDGLSTCLLLDTAKFPTRAISEPTAETSIRGPQEGFTEELEINISLIRKRLRDPRLHFEKIIIGHTTKTTSSVVYISSIAADETVDKICSRLRSIQTDSVLESSYLEEWLQETIWSPFPTLLNTERPDVVTAHLLEGKVAILTEGTPTAILAPMTFFQMFVTPEDYYQRAEFATLLRWLRILSFLLAVFTPGLYISIVSFNQELLPTPLLISLAAQREGVPFPAFLEALLMMTIFEVLREAGLRMPRIAGQAISIVGALVVGEAAVAAGLVSTGMVIVVSVTAIANFVAPNYSFGISQRIIQFLFLFLAGFIGLFGLLCGFLLLLIHLVSLDSFGTAYFAPLAPTVLSDWKDTLVRAPKKWMHTMPRIFRPKRKVR</sequence>
<dbReference type="PANTHER" id="PTHR22550:SF5">
    <property type="entry name" value="LEUCINE ZIPPER PROTEIN 4"/>
    <property type="match status" value="1"/>
</dbReference>
<keyword evidence="5" id="KW-1185">Reference proteome</keyword>